<dbReference type="Proteomes" id="UP001064489">
    <property type="component" value="Chromosome 13"/>
</dbReference>
<evidence type="ECO:0000313" key="5">
    <source>
        <dbReference type="EMBL" id="KAI9198591.1"/>
    </source>
</evidence>
<dbReference type="InterPro" id="IPR051358">
    <property type="entry name" value="TF_AMS/ICE1/BHLH6-like"/>
</dbReference>
<sequence>MEWLRPPCVVWKFGDDPSRFIEWIDLCCSGGGGQCYEDANIKLYQEYLTTLCIDAHSKHTIRTKACEAFQDFPISLAIYPRIHGKVAIENQPRWIINANALDSNHPHTLVEVNQIGERDFLIKYICEQKWGGFARLMEVIHSLGLQTVEVNVTTSNGIVLNSFKVDVRLVAILSC</sequence>
<evidence type="ECO:0000256" key="3">
    <source>
        <dbReference type="ARBA" id="ARBA00023242"/>
    </source>
</evidence>
<dbReference type="InterPro" id="IPR054502">
    <property type="entry name" value="bHLH-TF_ACT-like_plant"/>
</dbReference>
<dbReference type="PANTHER" id="PTHR31945:SF63">
    <property type="entry name" value="TRANSCRIPTION FACTOR BHLH90"/>
    <property type="match status" value="1"/>
</dbReference>
<evidence type="ECO:0000259" key="4">
    <source>
        <dbReference type="Pfam" id="PF22754"/>
    </source>
</evidence>
<evidence type="ECO:0000256" key="1">
    <source>
        <dbReference type="ARBA" id="ARBA00004123"/>
    </source>
</evidence>
<feature type="domain" description="Plant bHLH transcription factor ACT-like" evidence="4">
    <location>
        <begin position="110"/>
        <end position="164"/>
    </location>
</feature>
<dbReference type="PANTHER" id="PTHR31945">
    <property type="entry name" value="TRANSCRIPTION FACTOR SCREAM2-RELATED"/>
    <property type="match status" value="1"/>
</dbReference>
<dbReference type="Pfam" id="PF22754">
    <property type="entry name" value="bHLH-TF_ACT-like_plant"/>
    <property type="match status" value="1"/>
</dbReference>
<gene>
    <name evidence="5" type="ORF">LWI28_018719</name>
</gene>
<evidence type="ECO:0000256" key="2">
    <source>
        <dbReference type="ARBA" id="ARBA00023125"/>
    </source>
</evidence>
<dbReference type="EMBL" id="JAJSOW010000002">
    <property type="protein sequence ID" value="KAI9198591.1"/>
    <property type="molecule type" value="Genomic_DNA"/>
</dbReference>
<proteinExistence type="predicted"/>
<protein>
    <recommendedName>
        <fullName evidence="4">Plant bHLH transcription factor ACT-like domain-containing protein</fullName>
    </recommendedName>
</protein>
<dbReference type="GO" id="GO:0003700">
    <property type="term" value="F:DNA-binding transcription factor activity"/>
    <property type="evidence" value="ECO:0007669"/>
    <property type="project" value="TreeGrafter"/>
</dbReference>
<dbReference type="GO" id="GO:0043565">
    <property type="term" value="F:sequence-specific DNA binding"/>
    <property type="evidence" value="ECO:0007669"/>
    <property type="project" value="TreeGrafter"/>
</dbReference>
<name>A0AAD5P4I6_ACENE</name>
<keyword evidence="3" id="KW-0539">Nucleus</keyword>
<keyword evidence="6" id="KW-1185">Reference proteome</keyword>
<accession>A0AAD5P4I6</accession>
<dbReference type="AlphaFoldDB" id="A0AAD5P4I6"/>
<keyword evidence="2" id="KW-0238">DNA-binding</keyword>
<evidence type="ECO:0000313" key="6">
    <source>
        <dbReference type="Proteomes" id="UP001064489"/>
    </source>
</evidence>
<reference evidence="5 6" key="1">
    <citation type="journal article" date="2022" name="Plant J.">
        <title>Strategies of tolerance reflected in two North American maple genomes.</title>
        <authorList>
            <person name="McEvoy S.L."/>
            <person name="Sezen U.U."/>
            <person name="Trouern-Trend A."/>
            <person name="McMahon S.M."/>
            <person name="Schaberg P.G."/>
            <person name="Yang J."/>
            <person name="Wegrzyn J.L."/>
            <person name="Swenson N.G."/>
        </authorList>
    </citation>
    <scope>NUCLEOTIDE SEQUENCE [LARGE SCALE GENOMIC DNA]</scope>
    <source>
        <strain evidence="5">91603</strain>
    </source>
</reference>
<comment type="caution">
    <text evidence="5">The sequence shown here is derived from an EMBL/GenBank/DDBJ whole genome shotgun (WGS) entry which is preliminary data.</text>
</comment>
<dbReference type="GO" id="GO:0005634">
    <property type="term" value="C:nucleus"/>
    <property type="evidence" value="ECO:0007669"/>
    <property type="project" value="UniProtKB-SubCell"/>
</dbReference>
<comment type="subcellular location">
    <subcellularLocation>
        <location evidence="1">Nucleus</location>
    </subcellularLocation>
</comment>
<organism evidence="5 6">
    <name type="scientific">Acer negundo</name>
    <name type="common">Box elder</name>
    <dbReference type="NCBI Taxonomy" id="4023"/>
    <lineage>
        <taxon>Eukaryota</taxon>
        <taxon>Viridiplantae</taxon>
        <taxon>Streptophyta</taxon>
        <taxon>Embryophyta</taxon>
        <taxon>Tracheophyta</taxon>
        <taxon>Spermatophyta</taxon>
        <taxon>Magnoliopsida</taxon>
        <taxon>eudicotyledons</taxon>
        <taxon>Gunneridae</taxon>
        <taxon>Pentapetalae</taxon>
        <taxon>rosids</taxon>
        <taxon>malvids</taxon>
        <taxon>Sapindales</taxon>
        <taxon>Sapindaceae</taxon>
        <taxon>Hippocastanoideae</taxon>
        <taxon>Acereae</taxon>
        <taxon>Acer</taxon>
    </lineage>
</organism>